<evidence type="ECO:0008006" key="3">
    <source>
        <dbReference type="Google" id="ProtNLM"/>
    </source>
</evidence>
<organism evidence="1 2">
    <name type="scientific">Paracoccus haeundaensis</name>
    <dbReference type="NCBI Taxonomy" id="225362"/>
    <lineage>
        <taxon>Bacteria</taxon>
        <taxon>Pseudomonadati</taxon>
        <taxon>Pseudomonadota</taxon>
        <taxon>Alphaproteobacteria</taxon>
        <taxon>Rhodobacterales</taxon>
        <taxon>Paracoccaceae</taxon>
        <taxon>Paracoccus</taxon>
    </lineage>
</organism>
<dbReference type="RefSeq" id="WP_139597448.1">
    <property type="nucleotide sequence ID" value="NZ_VDDC01000001.1"/>
</dbReference>
<dbReference type="EMBL" id="VDDC01000001">
    <property type="protein sequence ID" value="TNH41204.1"/>
    <property type="molecule type" value="Genomic_DNA"/>
</dbReference>
<comment type="caution">
    <text evidence="1">The sequence shown here is derived from an EMBL/GenBank/DDBJ whole genome shotgun (WGS) entry which is preliminary data.</text>
</comment>
<evidence type="ECO:0000313" key="2">
    <source>
        <dbReference type="Proteomes" id="UP000304880"/>
    </source>
</evidence>
<dbReference type="Proteomes" id="UP000304880">
    <property type="component" value="Unassembled WGS sequence"/>
</dbReference>
<accession>A0A5C4RBY8</accession>
<sequence length="274" mass="29590">MSRPLFLHVGVQKTGTTSLQRFLRRSAPALADAVVIRTPEEGTPMRPLGRAAIACSLAPDDDHRATLVAAFETVLDGLPDDDRPVILSHENLAGAMPGNGGETRLFPALPAMLATLVQVAADRGFAPHVVIYTRRMTAWLPSVWAQAVRTDGYALTLPEFRAQTSELSGWGDLLRRLDGALSSVPVTRLRLEDEADADRPGRQLLSLAGVPDARLDALPPLESRAMERLTPGATEFLRRLNGLALNPHARDRVADLVARSQPLFAAHVPSEGTL</sequence>
<keyword evidence="2" id="KW-1185">Reference proteome</keyword>
<proteinExistence type="predicted"/>
<evidence type="ECO:0000313" key="1">
    <source>
        <dbReference type="EMBL" id="TNH41204.1"/>
    </source>
</evidence>
<dbReference type="SUPFAM" id="SSF52540">
    <property type="entry name" value="P-loop containing nucleoside triphosphate hydrolases"/>
    <property type="match status" value="1"/>
</dbReference>
<dbReference type="InterPro" id="IPR027417">
    <property type="entry name" value="P-loop_NTPase"/>
</dbReference>
<reference evidence="1 2" key="1">
    <citation type="submission" date="2019-06" db="EMBL/GenBank/DDBJ databases">
        <authorList>
            <person name="Li J."/>
        </authorList>
    </citation>
    <scope>NUCLEOTIDE SEQUENCE [LARGE SCALE GENOMIC DNA]</scope>
    <source>
        <strain evidence="1 2">CGMCC 1.8012</strain>
    </source>
</reference>
<gene>
    <name evidence="1" type="ORF">FHD67_00360</name>
</gene>
<protein>
    <recommendedName>
        <fullName evidence="3">Sulfotransferase family protein</fullName>
    </recommendedName>
</protein>
<dbReference type="AlphaFoldDB" id="A0A5C4RBY8"/>
<name>A0A5C4RBY8_9RHOB</name>